<name>A0AAD4SS05_9MAGN</name>
<dbReference type="Proteomes" id="UP001202328">
    <property type="component" value="Unassembled WGS sequence"/>
</dbReference>
<feature type="non-terminal residue" evidence="1">
    <location>
        <position position="1"/>
    </location>
</feature>
<sequence length="100" mass="11200">GHSFAGFKGSINRYGCSLGDEDLIDVRFIILPRDSTPNSTQSNFSSLTVEFSFLELIICRCFQQKLKKEHKKVSLAATKALRNSLMGTLRKLVASNVTFR</sequence>
<comment type="caution">
    <text evidence="1">The sequence shown here is derived from an EMBL/GenBank/DDBJ whole genome shotgun (WGS) entry which is preliminary data.</text>
</comment>
<evidence type="ECO:0000313" key="1">
    <source>
        <dbReference type="EMBL" id="KAI3920125.1"/>
    </source>
</evidence>
<gene>
    <name evidence="1" type="ORF">MKW98_001381</name>
</gene>
<dbReference type="AlphaFoldDB" id="A0AAD4SS05"/>
<keyword evidence="2" id="KW-1185">Reference proteome</keyword>
<organism evidence="1 2">
    <name type="scientific">Papaver atlanticum</name>
    <dbReference type="NCBI Taxonomy" id="357466"/>
    <lineage>
        <taxon>Eukaryota</taxon>
        <taxon>Viridiplantae</taxon>
        <taxon>Streptophyta</taxon>
        <taxon>Embryophyta</taxon>
        <taxon>Tracheophyta</taxon>
        <taxon>Spermatophyta</taxon>
        <taxon>Magnoliopsida</taxon>
        <taxon>Ranunculales</taxon>
        <taxon>Papaveraceae</taxon>
        <taxon>Papaveroideae</taxon>
        <taxon>Papaver</taxon>
    </lineage>
</organism>
<proteinExistence type="predicted"/>
<evidence type="ECO:0000313" key="2">
    <source>
        <dbReference type="Proteomes" id="UP001202328"/>
    </source>
</evidence>
<accession>A0AAD4SS05</accession>
<protein>
    <submittedName>
        <fullName evidence="1">Uncharacterized protein</fullName>
    </submittedName>
</protein>
<reference evidence="1" key="1">
    <citation type="submission" date="2022-04" db="EMBL/GenBank/DDBJ databases">
        <title>A functionally conserved STORR gene fusion in Papaver species that diverged 16.8 million years ago.</title>
        <authorList>
            <person name="Catania T."/>
        </authorList>
    </citation>
    <scope>NUCLEOTIDE SEQUENCE</scope>
    <source>
        <strain evidence="1">S-188037</strain>
    </source>
</reference>
<dbReference type="EMBL" id="JAJJMB010008870">
    <property type="protein sequence ID" value="KAI3920125.1"/>
    <property type="molecule type" value="Genomic_DNA"/>
</dbReference>